<feature type="signal peptide" evidence="2">
    <location>
        <begin position="1"/>
        <end position="31"/>
    </location>
</feature>
<feature type="region of interest" description="Disordered" evidence="1">
    <location>
        <begin position="351"/>
        <end position="374"/>
    </location>
</feature>
<evidence type="ECO:0000256" key="2">
    <source>
        <dbReference type="SAM" id="SignalP"/>
    </source>
</evidence>
<dbReference type="Gene3D" id="3.20.20.80">
    <property type="entry name" value="Glycosidases"/>
    <property type="match status" value="1"/>
</dbReference>
<evidence type="ECO:0000313" key="4">
    <source>
        <dbReference type="Proteomes" id="UP000274556"/>
    </source>
</evidence>
<evidence type="ECO:0008006" key="5">
    <source>
        <dbReference type="Google" id="ProtNLM"/>
    </source>
</evidence>
<gene>
    <name evidence="3" type="ORF">BDD21_5024</name>
</gene>
<dbReference type="Proteomes" id="UP000274556">
    <property type="component" value="Unassembled WGS sequence"/>
</dbReference>
<protein>
    <recommendedName>
        <fullName evidence="5">Beta-galactosidase-like protein</fullName>
    </recommendedName>
</protein>
<evidence type="ECO:0000256" key="1">
    <source>
        <dbReference type="SAM" id="MobiDB-lite"/>
    </source>
</evidence>
<dbReference type="EMBL" id="RBXL01000001">
    <property type="protein sequence ID" value="RKT47441.1"/>
    <property type="molecule type" value="Genomic_DNA"/>
</dbReference>
<keyword evidence="4" id="KW-1185">Reference proteome</keyword>
<reference evidence="3 4" key="1">
    <citation type="submission" date="2018-10" db="EMBL/GenBank/DDBJ databases">
        <title>Genomic Encyclopedia of Archaeal and Bacterial Type Strains, Phase II (KMG-II): from individual species to whole genera.</title>
        <authorList>
            <person name="Goeker M."/>
        </authorList>
    </citation>
    <scope>NUCLEOTIDE SEQUENCE [LARGE SCALE GENOMIC DNA]</scope>
    <source>
        <strain evidence="3 4">DSM 235</strain>
    </source>
</reference>
<name>A0A495VDG8_9GAMM</name>
<evidence type="ECO:0000313" key="3">
    <source>
        <dbReference type="EMBL" id="RKT47441.1"/>
    </source>
</evidence>
<proteinExistence type="predicted"/>
<keyword evidence="2" id="KW-0732">Signal</keyword>
<dbReference type="AlphaFoldDB" id="A0A495VDG8"/>
<organism evidence="3 4">
    <name type="scientific">Thiocapsa rosea</name>
    <dbReference type="NCBI Taxonomy" id="69360"/>
    <lineage>
        <taxon>Bacteria</taxon>
        <taxon>Pseudomonadati</taxon>
        <taxon>Pseudomonadota</taxon>
        <taxon>Gammaproteobacteria</taxon>
        <taxon>Chromatiales</taxon>
        <taxon>Chromatiaceae</taxon>
        <taxon>Thiocapsa</taxon>
    </lineage>
</organism>
<comment type="caution">
    <text evidence="3">The sequence shown here is derived from an EMBL/GenBank/DDBJ whole genome shotgun (WGS) entry which is preliminary data.</text>
</comment>
<feature type="compositionally biased region" description="Polar residues" evidence="1">
    <location>
        <begin position="351"/>
        <end position="363"/>
    </location>
</feature>
<sequence length="374" mass="41652">MSTMKRLIGVLLIPAVVFFAGALATSPRATAAEETAKNWFPGHYIFLIDGTYTGLVPTGTLYQAAKSNPYVRGYFVQYDWVVLEPTKGNYDFSKVIADLNTAQRDGKKLWVMVMDRKFNANHPLPVPQYIVNECKAMYNTLNGVPMGWKSKPYNVCFQNYMIALYQQLASAIDDHPALAGVMTEETSVAGIEDLPDYTHQSYLDGMVRIFAGLASAFEKGVSIQLANYAFSGGNTSEQRRALAEEFIEKIAEKNNGGIGTPDVILAKTPMTLREPFGFMYDKYQNVAPIAPHHQWMSYDLGVDPETSLNYAVDVAHSNFVMWAHRTDTTGKYNVFDVLNEITRQKGRINTNVPQNIRDSSGQSLPAPGELRITN</sequence>
<accession>A0A495VDG8</accession>
<feature type="chain" id="PRO_5019733990" description="Beta-galactosidase-like protein" evidence="2">
    <location>
        <begin position="32"/>
        <end position="374"/>
    </location>
</feature>